<dbReference type="AlphaFoldDB" id="A0A926I5C6"/>
<organism evidence="2 3">
    <name type="scientific">Ligaoa zhengdingensis</name>
    <dbReference type="NCBI Taxonomy" id="2763658"/>
    <lineage>
        <taxon>Bacteria</taxon>
        <taxon>Bacillati</taxon>
        <taxon>Bacillota</taxon>
        <taxon>Clostridia</taxon>
        <taxon>Eubacteriales</taxon>
        <taxon>Oscillospiraceae</taxon>
        <taxon>Ligaoa</taxon>
    </lineage>
</organism>
<dbReference type="InterPro" id="IPR013324">
    <property type="entry name" value="RNA_pol_sigma_r3/r4-like"/>
</dbReference>
<dbReference type="Proteomes" id="UP000653127">
    <property type="component" value="Unassembled WGS sequence"/>
</dbReference>
<keyword evidence="3" id="KW-1185">Reference proteome</keyword>
<dbReference type="InterPro" id="IPR007630">
    <property type="entry name" value="RNA_pol_sigma70_r4"/>
</dbReference>
<evidence type="ECO:0000313" key="3">
    <source>
        <dbReference type="Proteomes" id="UP000653127"/>
    </source>
</evidence>
<gene>
    <name evidence="2" type="ORF">H8711_10355</name>
</gene>
<dbReference type="InterPro" id="IPR036388">
    <property type="entry name" value="WH-like_DNA-bd_sf"/>
</dbReference>
<dbReference type="SUPFAM" id="SSF88659">
    <property type="entry name" value="Sigma3 and sigma4 domains of RNA polymerase sigma factors"/>
    <property type="match status" value="1"/>
</dbReference>
<proteinExistence type="predicted"/>
<protein>
    <submittedName>
        <fullName evidence="2">Sigma-70 family RNA polymerase sigma factor</fullName>
    </submittedName>
</protein>
<feature type="domain" description="RNA polymerase sigma-70 region 4" evidence="1">
    <location>
        <begin position="81"/>
        <end position="130"/>
    </location>
</feature>
<name>A0A926I5C6_9FIRM</name>
<reference evidence="2" key="1">
    <citation type="submission" date="2020-08" db="EMBL/GenBank/DDBJ databases">
        <title>Genome public.</title>
        <authorList>
            <person name="Liu C."/>
            <person name="Sun Q."/>
        </authorList>
    </citation>
    <scope>NUCLEOTIDE SEQUENCE</scope>
    <source>
        <strain evidence="2">NSJ-31</strain>
    </source>
</reference>
<dbReference type="GO" id="GO:0003700">
    <property type="term" value="F:DNA-binding transcription factor activity"/>
    <property type="evidence" value="ECO:0007669"/>
    <property type="project" value="InterPro"/>
</dbReference>
<evidence type="ECO:0000259" key="1">
    <source>
        <dbReference type="Pfam" id="PF04545"/>
    </source>
</evidence>
<dbReference type="Pfam" id="PF04545">
    <property type="entry name" value="Sigma70_r4"/>
    <property type="match status" value="1"/>
</dbReference>
<dbReference type="EMBL" id="JACRST010000017">
    <property type="protein sequence ID" value="MBC8547325.1"/>
    <property type="molecule type" value="Genomic_DNA"/>
</dbReference>
<dbReference type="Gene3D" id="1.10.10.10">
    <property type="entry name" value="Winged helix-like DNA-binding domain superfamily/Winged helix DNA-binding domain"/>
    <property type="match status" value="1"/>
</dbReference>
<dbReference type="GO" id="GO:0006352">
    <property type="term" value="P:DNA-templated transcription initiation"/>
    <property type="evidence" value="ECO:0007669"/>
    <property type="project" value="InterPro"/>
</dbReference>
<accession>A0A926I5C6</accession>
<sequence length="139" mass="16905">MTEMEKYRVHIEYTFNAFCKIFLYHASINICRKLRKKQQYEVSLDYLEEIHFEPEYTEEAHTAFLFRGTEISIENEQLACALLKLPEKRREILFLRFFLGYSDMEIGKMYGRCRTTIFRRRKAALRLLRKEMEAPKNEE</sequence>
<evidence type="ECO:0000313" key="2">
    <source>
        <dbReference type="EMBL" id="MBC8547325.1"/>
    </source>
</evidence>
<comment type="caution">
    <text evidence="2">The sequence shown here is derived from an EMBL/GenBank/DDBJ whole genome shotgun (WGS) entry which is preliminary data.</text>
</comment>